<reference evidence="1 2" key="1">
    <citation type="submission" date="2016-11" db="EMBL/GenBank/DDBJ databases">
        <authorList>
            <person name="Kadnikov V."/>
            <person name="Nazina T."/>
        </authorList>
    </citation>
    <scope>NUCLEOTIDE SEQUENCE [LARGE SCALE GENOMIC DNA]</scope>
    <source>
        <strain evidence="1 2">1017</strain>
    </source>
</reference>
<accession>A0A1Q5SIP4</accession>
<proteinExistence type="predicted"/>
<protein>
    <submittedName>
        <fullName evidence="1">Uncharacterized protein</fullName>
    </submittedName>
</protein>
<organism evidence="1 2">
    <name type="scientific">Geobacillus proteiniphilus</name>
    <dbReference type="NCBI Taxonomy" id="860353"/>
    <lineage>
        <taxon>Bacteria</taxon>
        <taxon>Bacillati</taxon>
        <taxon>Bacillota</taxon>
        <taxon>Bacilli</taxon>
        <taxon>Bacillales</taxon>
        <taxon>Anoxybacillaceae</taxon>
        <taxon>Geobacillus</taxon>
    </lineage>
</organism>
<gene>
    <name evidence="1" type="ORF">BRO54_3803</name>
</gene>
<name>A0A1Q5SIP4_9BACL</name>
<comment type="caution">
    <text evidence="1">The sequence shown here is derived from an EMBL/GenBank/DDBJ whole genome shotgun (WGS) entry which is preliminary data.</text>
</comment>
<reference evidence="2" key="2">
    <citation type="submission" date="2017-01" db="EMBL/GenBank/DDBJ databases">
        <title>Genome sequencing and annotation of Geobacillus sp. 1017, a Hydrocarbon-Oxidizing Thermophilic Bacterium Isolated from a Heavy Oil Reservoir (China).</title>
        <authorList>
            <person name="Kadnikov V.V."/>
            <person name="Mardanov A.V."/>
            <person name="Poltaraus A.B."/>
            <person name="Sokolova D.S."/>
            <person name="Semenova E.M."/>
            <person name="Ravin N.V."/>
            <person name="Tourova T.P."/>
            <person name="Nazina T.N."/>
        </authorList>
    </citation>
    <scope>NUCLEOTIDE SEQUENCE [LARGE SCALE GENOMIC DNA]</scope>
    <source>
        <strain evidence="2">1017</strain>
    </source>
</reference>
<evidence type="ECO:0000313" key="2">
    <source>
        <dbReference type="Proteomes" id="UP000186030"/>
    </source>
</evidence>
<dbReference type="Proteomes" id="UP000186030">
    <property type="component" value="Unassembled WGS sequence"/>
</dbReference>
<dbReference type="EMBL" id="MQMG01000092">
    <property type="protein sequence ID" value="OKO87725.1"/>
    <property type="molecule type" value="Genomic_DNA"/>
</dbReference>
<evidence type="ECO:0000313" key="1">
    <source>
        <dbReference type="EMBL" id="OKO87725.1"/>
    </source>
</evidence>
<sequence length="62" mass="7005">MINALATMCLLYGHQLKKDVIDEEVVRMALEEMGVLARKEPNRPLLCFLFSIIPSGALEIFI</sequence>
<dbReference type="AlphaFoldDB" id="A0A1Q5SIP4"/>